<organism evidence="16 17">
    <name type="scientific">Candidatus Sphingobacterium stercoripullorum</name>
    <dbReference type="NCBI Taxonomy" id="2838759"/>
    <lineage>
        <taxon>Bacteria</taxon>
        <taxon>Pseudomonadati</taxon>
        <taxon>Bacteroidota</taxon>
        <taxon>Sphingobacteriia</taxon>
        <taxon>Sphingobacteriales</taxon>
        <taxon>Sphingobacteriaceae</taxon>
        <taxon>Sphingobacterium</taxon>
    </lineage>
</organism>
<dbReference type="GO" id="GO:0006826">
    <property type="term" value="P:iron ion transport"/>
    <property type="evidence" value="ECO:0007669"/>
    <property type="project" value="UniProtKB-KW"/>
</dbReference>
<dbReference type="AlphaFoldDB" id="A0A9D1WAX2"/>
<feature type="domain" description="Secretin/TonB short N-terminal" evidence="14">
    <location>
        <begin position="75"/>
        <end position="123"/>
    </location>
</feature>
<evidence type="ECO:0000256" key="6">
    <source>
        <dbReference type="ARBA" id="ARBA00023004"/>
    </source>
</evidence>
<dbReference type="NCBIfam" id="TIGR04057">
    <property type="entry name" value="SusC_RagA_signa"/>
    <property type="match status" value="1"/>
</dbReference>
<evidence type="ECO:0000259" key="15">
    <source>
        <dbReference type="Pfam" id="PF07715"/>
    </source>
</evidence>
<evidence type="ECO:0000313" key="17">
    <source>
        <dbReference type="Proteomes" id="UP000824156"/>
    </source>
</evidence>
<dbReference type="SUPFAM" id="SSF56935">
    <property type="entry name" value="Porins"/>
    <property type="match status" value="1"/>
</dbReference>
<reference evidence="16" key="1">
    <citation type="journal article" date="2021" name="PeerJ">
        <title>Extensive microbial diversity within the chicken gut microbiome revealed by metagenomics and culture.</title>
        <authorList>
            <person name="Gilroy R."/>
            <person name="Ravi A."/>
            <person name="Getino M."/>
            <person name="Pursley I."/>
            <person name="Horton D.L."/>
            <person name="Alikhan N.F."/>
            <person name="Baker D."/>
            <person name="Gharbi K."/>
            <person name="Hall N."/>
            <person name="Watson M."/>
            <person name="Adriaenssens E.M."/>
            <person name="Foster-Nyarko E."/>
            <person name="Jarju S."/>
            <person name="Secka A."/>
            <person name="Antonio M."/>
            <person name="Oren A."/>
            <person name="Chaudhuri R.R."/>
            <person name="La Ragione R."/>
            <person name="Hildebrand F."/>
            <person name="Pallen M.J."/>
        </authorList>
    </citation>
    <scope>NUCLEOTIDE SEQUENCE</scope>
    <source>
        <strain evidence="16">1719</strain>
    </source>
</reference>
<keyword evidence="6" id="KW-0408">Iron</keyword>
<dbReference type="EMBL" id="DXEZ01000339">
    <property type="protein sequence ID" value="HIX55771.1"/>
    <property type="molecule type" value="Genomic_DNA"/>
</dbReference>
<comment type="subcellular location">
    <subcellularLocation>
        <location evidence="1 10">Cell outer membrane</location>
        <topology evidence="1 10">Multi-pass membrane protein</topology>
    </subcellularLocation>
</comment>
<protein>
    <submittedName>
        <fullName evidence="16">SusC/RagA family TonB-linked outer membrane protein</fullName>
    </submittedName>
</protein>
<dbReference type="InterPro" id="IPR012910">
    <property type="entry name" value="Plug_dom"/>
</dbReference>
<keyword evidence="3 10" id="KW-1134">Transmembrane beta strand</keyword>
<keyword evidence="7 11" id="KW-0798">TonB box</keyword>
<dbReference type="InterPro" id="IPR023997">
    <property type="entry name" value="TonB-dep_OMP_SusC/RagA_CS"/>
</dbReference>
<dbReference type="InterPro" id="IPR023996">
    <property type="entry name" value="TonB-dep_OMP_SusC/RagA"/>
</dbReference>
<evidence type="ECO:0000256" key="3">
    <source>
        <dbReference type="ARBA" id="ARBA00022452"/>
    </source>
</evidence>
<evidence type="ECO:0000256" key="12">
    <source>
        <dbReference type="SAM" id="Phobius"/>
    </source>
</evidence>
<dbReference type="SUPFAM" id="SSF49464">
    <property type="entry name" value="Carboxypeptidase regulatory domain-like"/>
    <property type="match status" value="1"/>
</dbReference>
<dbReference type="NCBIfam" id="TIGR04056">
    <property type="entry name" value="OMP_RagA_SusC"/>
    <property type="match status" value="1"/>
</dbReference>
<evidence type="ECO:0000259" key="13">
    <source>
        <dbReference type="Pfam" id="PF00593"/>
    </source>
</evidence>
<comment type="caution">
    <text evidence="16">The sequence shown here is derived from an EMBL/GenBank/DDBJ whole genome shotgun (WGS) entry which is preliminary data.</text>
</comment>
<evidence type="ECO:0000256" key="8">
    <source>
        <dbReference type="ARBA" id="ARBA00023136"/>
    </source>
</evidence>
<dbReference type="PROSITE" id="PS52016">
    <property type="entry name" value="TONB_DEPENDENT_REC_3"/>
    <property type="match status" value="1"/>
</dbReference>
<evidence type="ECO:0000313" key="16">
    <source>
        <dbReference type="EMBL" id="HIX55771.1"/>
    </source>
</evidence>
<dbReference type="InterPro" id="IPR000531">
    <property type="entry name" value="Beta-barrel_TonB"/>
</dbReference>
<dbReference type="Gene3D" id="2.40.170.20">
    <property type="entry name" value="TonB-dependent receptor, beta-barrel domain"/>
    <property type="match status" value="1"/>
</dbReference>
<evidence type="ECO:0000256" key="11">
    <source>
        <dbReference type="RuleBase" id="RU003357"/>
    </source>
</evidence>
<keyword evidence="5 10" id="KW-0812">Transmembrane</keyword>
<dbReference type="Pfam" id="PF00593">
    <property type="entry name" value="TonB_dep_Rec_b-barrel"/>
    <property type="match status" value="1"/>
</dbReference>
<evidence type="ECO:0000256" key="2">
    <source>
        <dbReference type="ARBA" id="ARBA00022448"/>
    </source>
</evidence>
<comment type="similarity">
    <text evidence="10 11">Belongs to the TonB-dependent receptor family.</text>
</comment>
<dbReference type="Pfam" id="PF13620">
    <property type="entry name" value="CarboxypepD_reg"/>
    <property type="match status" value="1"/>
</dbReference>
<evidence type="ECO:0000256" key="10">
    <source>
        <dbReference type="PROSITE-ProRule" id="PRU01360"/>
    </source>
</evidence>
<keyword evidence="9 10" id="KW-0998">Cell outer membrane</keyword>
<sequence>MNQSIIKTKMLLEKKENVKLVGRGRFLNYLCICFFVILFQIPVMAGFSQKITMKRNNITIEQLLTELREQSNIDFMFDRKDVSAVGRISVNVRNSTVNQVLKELLPPRGLGFSIQDNMVVVFKEEVAKPVEKLMQSTITGTVRSVDGKPLMYVNVHLPEKEGRKELRSQTDAEGNYTIPGAGSNDTLHFSAVGYLPVAIPIAGRTRIDVQLEAKIEDLGEIVVTGLFERPKSMYTGAVKSFNQEELQQVTGNNLFSALKSLDPSFQIPENINLGSNPNALPEITLRGGNSLVDPSVATTNPFNYQEAPNAPLFILDGFEVSLTRINDLDLTRIKSVDLLKDATATAIYGSRAANGVVVIETIRPAAGDLRITYTGNTSLEMVDLSDYNLLNAREKLAIEEQTGVYQFWGDTRIEQQLEHFYNSRLNEIQRGVNTNWLTLPLRTGLSHKHNLYIEGGDHAILYGIGGTYLKSEGVMKGSYRQNILGNAYLSYRKNGLNVRNEFTVTSNKGENSPYGTFQQYSRLNPYWTPYHDDGSLKYFLEEVRDGNGNRLTNFDLFNNLDGNTINPTNRPTNPLYNANLGVRDQTTYTNLTNNTALQWQANPWLRVTGSVALQFQWDESDRFLPAQHTSFANTPTFEKGSYDKGHGKSVNYDVNLGANINKSFDKHLVFGTLGFNAQQRKNYTNLYTVIGFPNARLDDITQGLGFRDDSRVTGEENYTRLLGSFVNASYSYDDRFLVDLSFRLDGSSQFGAKNRIAPFWSMGTGWNIHHEPWAKNAEWLDMLKIRYSFGYTGSQNFASYLGRTTSRFYNGTDYRGMIGSYLLGYGNENLLWQKTRKNNIGFDLNVFNRLNIVGNYYVETTKGSIGSVNTAPSTGFGSYSENIGDMRTKGYELYVRYDLINSMEKRDNWSLFANLFRVDNEISKLSSTLNALNARADTTLSSLPISRYAVGQSTHAIWAVRSHGIDPATGYEVFEKRDGSLTNIYDPRDQVIIANGRPKLEGTFGTNFEYNGIGVNAFLRFRIGGFAYNQTLVDRVENAEVNVYNVDKRVAEDRWMNPGDVTFFKGLIDYSGRQILTPTYNSSRFVQSNDLLSLESVSIYYRFKDAFNKRYNLSNTKITVFSNELYQWSSIQRERGLDYPFSRTFTLQLTTSF</sequence>
<dbReference type="Proteomes" id="UP000824156">
    <property type="component" value="Unassembled WGS sequence"/>
</dbReference>
<reference evidence="16" key="2">
    <citation type="submission" date="2021-04" db="EMBL/GenBank/DDBJ databases">
        <authorList>
            <person name="Gilroy R."/>
        </authorList>
    </citation>
    <scope>NUCLEOTIDE SEQUENCE</scope>
    <source>
        <strain evidence="16">1719</strain>
    </source>
</reference>
<evidence type="ECO:0000256" key="5">
    <source>
        <dbReference type="ARBA" id="ARBA00022692"/>
    </source>
</evidence>
<evidence type="ECO:0000256" key="9">
    <source>
        <dbReference type="ARBA" id="ARBA00023237"/>
    </source>
</evidence>
<keyword evidence="4" id="KW-0410">Iron transport</keyword>
<dbReference type="InterPro" id="IPR039426">
    <property type="entry name" value="TonB-dep_rcpt-like"/>
</dbReference>
<dbReference type="Gene3D" id="2.170.130.10">
    <property type="entry name" value="TonB-dependent receptor, plug domain"/>
    <property type="match status" value="1"/>
</dbReference>
<dbReference type="InterPro" id="IPR037066">
    <property type="entry name" value="Plug_dom_sf"/>
</dbReference>
<name>A0A9D1WAX2_9SPHI</name>
<accession>A0A9D1WAX2</accession>
<feature type="transmembrane region" description="Helical" evidence="12">
    <location>
        <begin position="26"/>
        <end position="47"/>
    </location>
</feature>
<feature type="domain" description="TonB-dependent receptor plug" evidence="15">
    <location>
        <begin position="232"/>
        <end position="356"/>
    </location>
</feature>
<evidence type="ECO:0000259" key="14">
    <source>
        <dbReference type="Pfam" id="PF07660"/>
    </source>
</evidence>
<keyword evidence="4" id="KW-0406">Ion transport</keyword>
<dbReference type="InterPro" id="IPR011662">
    <property type="entry name" value="Secretin/TonB_short_N"/>
</dbReference>
<dbReference type="Pfam" id="PF07715">
    <property type="entry name" value="Plug"/>
    <property type="match status" value="1"/>
</dbReference>
<keyword evidence="12" id="KW-1133">Transmembrane helix</keyword>
<proteinExistence type="inferred from homology"/>
<dbReference type="InterPro" id="IPR008969">
    <property type="entry name" value="CarboxyPept-like_regulatory"/>
</dbReference>
<gene>
    <name evidence="16" type="ORF">H9853_12180</name>
</gene>
<keyword evidence="2 10" id="KW-0813">Transport</keyword>
<feature type="domain" description="TonB-dependent receptor-like beta-barrel" evidence="13">
    <location>
        <begin position="547"/>
        <end position="951"/>
    </location>
</feature>
<dbReference type="Pfam" id="PF07660">
    <property type="entry name" value="STN"/>
    <property type="match status" value="1"/>
</dbReference>
<dbReference type="InterPro" id="IPR036942">
    <property type="entry name" value="Beta-barrel_TonB_sf"/>
</dbReference>
<evidence type="ECO:0000256" key="1">
    <source>
        <dbReference type="ARBA" id="ARBA00004571"/>
    </source>
</evidence>
<dbReference type="GO" id="GO:0009279">
    <property type="term" value="C:cell outer membrane"/>
    <property type="evidence" value="ECO:0007669"/>
    <property type="project" value="UniProtKB-SubCell"/>
</dbReference>
<evidence type="ECO:0000256" key="4">
    <source>
        <dbReference type="ARBA" id="ARBA00022496"/>
    </source>
</evidence>
<evidence type="ECO:0000256" key="7">
    <source>
        <dbReference type="ARBA" id="ARBA00023077"/>
    </source>
</evidence>
<keyword evidence="8 10" id="KW-0472">Membrane</keyword>